<proteinExistence type="predicted"/>
<reference evidence="2 3" key="1">
    <citation type="journal article" date="2020" name="Nature">
        <title>Six reference-quality genomes reveal evolution of bat adaptations.</title>
        <authorList>
            <person name="Jebb D."/>
            <person name="Huang Z."/>
            <person name="Pippel M."/>
            <person name="Hughes G.M."/>
            <person name="Lavrichenko K."/>
            <person name="Devanna P."/>
            <person name="Winkler S."/>
            <person name="Jermiin L.S."/>
            <person name="Skirmuntt E.C."/>
            <person name="Katzourakis A."/>
            <person name="Burkitt-Gray L."/>
            <person name="Ray D.A."/>
            <person name="Sullivan K.A.M."/>
            <person name="Roscito J.G."/>
            <person name="Kirilenko B.M."/>
            <person name="Davalos L.M."/>
            <person name="Corthals A.P."/>
            <person name="Power M.L."/>
            <person name="Jones G."/>
            <person name="Ransome R.D."/>
            <person name="Dechmann D.K.N."/>
            <person name="Locatelli A.G."/>
            <person name="Puechmaille S.J."/>
            <person name="Fedrigo O."/>
            <person name="Jarvis E.D."/>
            <person name="Hiller M."/>
            <person name="Vernes S.C."/>
            <person name="Myers E.W."/>
            <person name="Teeling E.C."/>
        </authorList>
    </citation>
    <scope>NUCLEOTIDE SEQUENCE [LARGE SCALE GENOMIC DNA]</scope>
    <source>
        <strain evidence="2">MRhiFer1</strain>
        <tissue evidence="2">Lung</tissue>
    </source>
</reference>
<organism evidence="2 3">
    <name type="scientific">Rhinolophus ferrumequinum</name>
    <name type="common">Greater horseshoe bat</name>
    <dbReference type="NCBI Taxonomy" id="59479"/>
    <lineage>
        <taxon>Eukaryota</taxon>
        <taxon>Metazoa</taxon>
        <taxon>Chordata</taxon>
        <taxon>Craniata</taxon>
        <taxon>Vertebrata</taxon>
        <taxon>Euteleostomi</taxon>
        <taxon>Mammalia</taxon>
        <taxon>Eutheria</taxon>
        <taxon>Laurasiatheria</taxon>
        <taxon>Chiroptera</taxon>
        <taxon>Yinpterochiroptera</taxon>
        <taxon>Rhinolophoidea</taxon>
        <taxon>Rhinolophidae</taxon>
        <taxon>Rhinolophinae</taxon>
        <taxon>Rhinolophus</taxon>
    </lineage>
</organism>
<feature type="transmembrane region" description="Helical" evidence="1">
    <location>
        <begin position="27"/>
        <end position="55"/>
    </location>
</feature>
<name>A0A7J8AVK8_RHIFE</name>
<dbReference type="Proteomes" id="UP000585614">
    <property type="component" value="Unassembled WGS sequence"/>
</dbReference>
<evidence type="ECO:0000313" key="3">
    <source>
        <dbReference type="Proteomes" id="UP000585614"/>
    </source>
</evidence>
<evidence type="ECO:0000313" key="2">
    <source>
        <dbReference type="EMBL" id="KAF6390309.1"/>
    </source>
</evidence>
<sequence>MTQDDVVYGWLFFPRKQFPSSLSRLELAFQILALYACDSILNRLIYSALVVAVFLQWKSSIIRKRAYISPFQHQVMLLSFAELHMNLYLALSHFCTVFSIFLNLLRRAAGELAFSLVDMVTRQREKSTQPPQTFTGGSAEAHRLGPLLCKQTPQISQTTESTQTRHC</sequence>
<feature type="transmembrane region" description="Helical" evidence="1">
    <location>
        <begin position="86"/>
        <end position="105"/>
    </location>
</feature>
<gene>
    <name evidence="2" type="ORF">mRhiFer1_007883</name>
</gene>
<protein>
    <submittedName>
        <fullName evidence="2">Uncharacterized protein</fullName>
    </submittedName>
</protein>
<keyword evidence="1" id="KW-1133">Transmembrane helix</keyword>
<evidence type="ECO:0000256" key="1">
    <source>
        <dbReference type="SAM" id="Phobius"/>
    </source>
</evidence>
<accession>A0A7J8AVK8</accession>
<keyword evidence="1" id="KW-0812">Transmembrane</keyword>
<keyword evidence="1" id="KW-0472">Membrane</keyword>
<dbReference type="AlphaFoldDB" id="A0A7J8AVK8"/>
<dbReference type="EMBL" id="JACAGC010000001">
    <property type="protein sequence ID" value="KAF6390309.1"/>
    <property type="molecule type" value="Genomic_DNA"/>
</dbReference>
<comment type="caution">
    <text evidence="2">The sequence shown here is derived from an EMBL/GenBank/DDBJ whole genome shotgun (WGS) entry which is preliminary data.</text>
</comment>